<organism evidence="1 2">
    <name type="scientific">Methanocalculus chunghsingensis</name>
    <dbReference type="NCBI Taxonomy" id="156457"/>
    <lineage>
        <taxon>Archaea</taxon>
        <taxon>Methanobacteriati</taxon>
        <taxon>Methanobacteriota</taxon>
        <taxon>Stenosarchaea group</taxon>
        <taxon>Methanomicrobia</taxon>
        <taxon>Methanomicrobiales</taxon>
        <taxon>Methanocalculaceae</taxon>
        <taxon>Methanocalculus</taxon>
    </lineage>
</organism>
<gene>
    <name evidence="1" type="ORF">RJ53_06970</name>
</gene>
<proteinExistence type="predicted"/>
<dbReference type="OrthoDB" id="60296at2157"/>
<name>A0A8J8B4F3_9EURY</name>
<accession>A0A8J8B4F3</accession>
<protein>
    <submittedName>
        <fullName evidence="1">Amino acid-binding protein</fullName>
    </submittedName>
</protein>
<dbReference type="RefSeq" id="WP_211530945.1">
    <property type="nucleotide sequence ID" value="NZ_JWHL01000010.1"/>
</dbReference>
<dbReference type="InterPro" id="IPR044561">
    <property type="entry name" value="ACT_ThrD-II-like"/>
</dbReference>
<keyword evidence="2" id="KW-1185">Reference proteome</keyword>
<evidence type="ECO:0000313" key="1">
    <source>
        <dbReference type="EMBL" id="MBR1369250.1"/>
    </source>
</evidence>
<dbReference type="InterPro" id="IPR045865">
    <property type="entry name" value="ACT-like_dom_sf"/>
</dbReference>
<dbReference type="SUPFAM" id="SSF55021">
    <property type="entry name" value="ACT-like"/>
    <property type="match status" value="1"/>
</dbReference>
<comment type="caution">
    <text evidence="1">The sequence shown here is derived from an EMBL/GenBank/DDBJ whole genome shotgun (WGS) entry which is preliminary data.</text>
</comment>
<reference evidence="1" key="1">
    <citation type="submission" date="2014-12" db="EMBL/GenBank/DDBJ databases">
        <authorList>
            <person name="Huang H.-H."/>
            <person name="Chen S.-C."/>
            <person name="Lai M.-C."/>
        </authorList>
    </citation>
    <scope>NUCLEOTIDE SEQUENCE</scope>
    <source>
        <strain evidence="1">K1F9705b</strain>
    </source>
</reference>
<dbReference type="EMBL" id="JWHL01000010">
    <property type="protein sequence ID" value="MBR1369250.1"/>
    <property type="molecule type" value="Genomic_DNA"/>
</dbReference>
<dbReference type="CDD" id="cd04886">
    <property type="entry name" value="ACT_ThrD-II-like"/>
    <property type="match status" value="1"/>
</dbReference>
<evidence type="ECO:0000313" key="2">
    <source>
        <dbReference type="Proteomes" id="UP000730161"/>
    </source>
</evidence>
<dbReference type="Proteomes" id="UP000730161">
    <property type="component" value="Unassembled WGS sequence"/>
</dbReference>
<sequence>MKLELKDTPGQLLGALKPISDIGGNIITVIHQRDGTSAENTLIVDITIELPEHKLESLIATLQERGCGVVRVGKERLHQKRSLIMIGHLMHTDLTDTVDHIDQTGYAEVSELHMVMPAINEPSTAKITIRAESPEDMRRAISILHEVTARKEILVLEPLEGME</sequence>
<dbReference type="AlphaFoldDB" id="A0A8J8B4F3"/>